<evidence type="ECO:0000313" key="1">
    <source>
        <dbReference type="EMBL" id="AYE37744.1"/>
    </source>
</evidence>
<gene>
    <name evidence="1" type="ORF">D1B17_03480</name>
</gene>
<protein>
    <recommendedName>
        <fullName evidence="3">TetR/AcrR family transcriptional regulator</fullName>
    </recommendedName>
</protein>
<reference evidence="2" key="1">
    <citation type="submission" date="2018-08" db="EMBL/GenBank/DDBJ databases">
        <title>Genome of Lactobacillus sp. HBUAS52074.</title>
        <authorList>
            <person name="Guo Z."/>
            <person name="Zhang Z.D."/>
        </authorList>
    </citation>
    <scope>NUCLEOTIDE SEQUENCE [LARGE SCALE GENOMIC DNA]</scope>
    <source>
        <strain evidence="2">HBUAS52074</strain>
    </source>
</reference>
<keyword evidence="2" id="KW-1185">Reference proteome</keyword>
<sequence length="164" mass="19505">MEETIDSVIRSIHNEFATTVVDHRLTFIELAKISELDSNSIRDMFNSLDDLYTVLFEEVMFKKIIRDCSTIEDLINHFFDFVSTNKSFCLNLYYQTLQTLRYETVIELMNNLLLRYLNGCTAIVRVNLITMYIGVLQEWFQEELTSECEGIRKRVLDYHRKTFE</sequence>
<organism evidence="1 2">
    <name type="scientific">Companilactobacillus zhachilii</name>
    <dbReference type="NCBI Taxonomy" id="2304606"/>
    <lineage>
        <taxon>Bacteria</taxon>
        <taxon>Bacillati</taxon>
        <taxon>Bacillota</taxon>
        <taxon>Bacilli</taxon>
        <taxon>Lactobacillales</taxon>
        <taxon>Lactobacillaceae</taxon>
        <taxon>Companilactobacillus</taxon>
    </lineage>
</organism>
<evidence type="ECO:0008006" key="3">
    <source>
        <dbReference type="Google" id="ProtNLM"/>
    </source>
</evidence>
<dbReference type="EMBL" id="CP031933">
    <property type="protein sequence ID" value="AYE37744.1"/>
    <property type="molecule type" value="Genomic_DNA"/>
</dbReference>
<evidence type="ECO:0000313" key="2">
    <source>
        <dbReference type="Proteomes" id="UP000267208"/>
    </source>
</evidence>
<proteinExistence type="predicted"/>
<accession>A0A386PPV5</accession>
<name>A0A386PPV5_9LACO</name>
<dbReference type="KEGG" id="lzh:D1B17_03480"/>
<dbReference type="RefSeq" id="WP_120141992.1">
    <property type="nucleotide sequence ID" value="NZ_CP031933.2"/>
</dbReference>
<dbReference type="AlphaFoldDB" id="A0A386PPV5"/>
<dbReference type="Proteomes" id="UP000267208">
    <property type="component" value="Chromosome"/>
</dbReference>